<evidence type="ECO:0000313" key="5">
    <source>
        <dbReference type="EMBL" id="SVA85978.1"/>
    </source>
</evidence>
<feature type="domain" description="Class II aldolase/adducin N-terminal" evidence="4">
    <location>
        <begin position="7"/>
        <end position="184"/>
    </location>
</feature>
<dbReference type="EMBL" id="UINC01020483">
    <property type="protein sequence ID" value="SVA85978.1"/>
    <property type="molecule type" value="Genomic_DNA"/>
</dbReference>
<evidence type="ECO:0000256" key="3">
    <source>
        <dbReference type="ARBA" id="ARBA00022833"/>
    </source>
</evidence>
<dbReference type="GO" id="GO:0019323">
    <property type="term" value="P:pentose catabolic process"/>
    <property type="evidence" value="ECO:0007669"/>
    <property type="project" value="TreeGrafter"/>
</dbReference>
<dbReference type="GO" id="GO:0005829">
    <property type="term" value="C:cytosol"/>
    <property type="evidence" value="ECO:0007669"/>
    <property type="project" value="TreeGrafter"/>
</dbReference>
<accession>A0A381Z9P2</accession>
<evidence type="ECO:0000259" key="4">
    <source>
        <dbReference type="SMART" id="SM01007"/>
    </source>
</evidence>
<evidence type="ECO:0000256" key="2">
    <source>
        <dbReference type="ARBA" id="ARBA00022723"/>
    </source>
</evidence>
<dbReference type="NCBIfam" id="NF005123">
    <property type="entry name" value="PRK06557.1"/>
    <property type="match status" value="1"/>
</dbReference>
<keyword evidence="2" id="KW-0479">Metal-binding</keyword>
<dbReference type="InterPro" id="IPR050197">
    <property type="entry name" value="Aldolase_class_II_sugar_metab"/>
</dbReference>
<reference evidence="5" key="1">
    <citation type="submission" date="2018-05" db="EMBL/GenBank/DDBJ databases">
        <authorList>
            <person name="Lanie J.A."/>
            <person name="Ng W.-L."/>
            <person name="Kazmierczak K.M."/>
            <person name="Andrzejewski T.M."/>
            <person name="Davidsen T.M."/>
            <person name="Wayne K.J."/>
            <person name="Tettelin H."/>
            <person name="Glass J.I."/>
            <person name="Rusch D."/>
            <person name="Podicherti R."/>
            <person name="Tsui H.-C.T."/>
            <person name="Winkler M.E."/>
        </authorList>
    </citation>
    <scope>NUCLEOTIDE SEQUENCE</scope>
</reference>
<comment type="cofactor">
    <cofactor evidence="1">
        <name>Zn(2+)</name>
        <dbReference type="ChEBI" id="CHEBI:29105"/>
    </cofactor>
</comment>
<proteinExistence type="predicted"/>
<evidence type="ECO:0000256" key="1">
    <source>
        <dbReference type="ARBA" id="ARBA00001947"/>
    </source>
</evidence>
<sequence length="216" mass="23180">MLASLREEVWRLHGELPRNGLVTWTSGNVSARDPSTGLVVIKPSGVRYDELTPEHMVVMNLEGETVEGDFLPSVDSASHLYIYRVRPDVGGIVHTHSPYATAFAAVGHEIPCVLTAIADEFGGPIPCGGYASIGGEEIGAEVERSIGESPAVLLKNHGVFAIGATAVAAVKAAVMTEDAARTVFLARQLGEPQEIPPAEIERAHRRYLEQYGQVKK</sequence>
<keyword evidence="3" id="KW-0862">Zinc</keyword>
<dbReference type="InterPro" id="IPR001303">
    <property type="entry name" value="Aldolase_II/adducin_N"/>
</dbReference>
<name>A0A381Z9P2_9ZZZZ</name>
<dbReference type="AlphaFoldDB" id="A0A381Z9P2"/>
<dbReference type="PANTHER" id="PTHR22789:SF8">
    <property type="entry name" value="L-RIBULOSE-5-PHOSPHATE 4-EPIMERASE SGBE"/>
    <property type="match status" value="1"/>
</dbReference>
<protein>
    <recommendedName>
        <fullName evidence="4">Class II aldolase/adducin N-terminal domain-containing protein</fullName>
    </recommendedName>
</protein>
<dbReference type="Pfam" id="PF00596">
    <property type="entry name" value="Aldolase_II"/>
    <property type="match status" value="1"/>
</dbReference>
<organism evidence="5">
    <name type="scientific">marine metagenome</name>
    <dbReference type="NCBI Taxonomy" id="408172"/>
    <lineage>
        <taxon>unclassified sequences</taxon>
        <taxon>metagenomes</taxon>
        <taxon>ecological metagenomes</taxon>
    </lineage>
</organism>
<dbReference type="PANTHER" id="PTHR22789">
    <property type="entry name" value="FUCULOSE PHOSPHATE ALDOLASE"/>
    <property type="match status" value="1"/>
</dbReference>
<gene>
    <name evidence="5" type="ORF">METZ01_LOCUS138832</name>
</gene>
<dbReference type="GO" id="GO:0016832">
    <property type="term" value="F:aldehyde-lyase activity"/>
    <property type="evidence" value="ECO:0007669"/>
    <property type="project" value="TreeGrafter"/>
</dbReference>
<dbReference type="Gene3D" id="3.40.225.10">
    <property type="entry name" value="Class II aldolase/adducin N-terminal domain"/>
    <property type="match status" value="1"/>
</dbReference>
<dbReference type="InterPro" id="IPR036409">
    <property type="entry name" value="Aldolase_II/adducin_N_sf"/>
</dbReference>
<dbReference type="GO" id="GO:0046872">
    <property type="term" value="F:metal ion binding"/>
    <property type="evidence" value="ECO:0007669"/>
    <property type="project" value="UniProtKB-KW"/>
</dbReference>
<dbReference type="SUPFAM" id="SSF53639">
    <property type="entry name" value="AraD/HMP-PK domain-like"/>
    <property type="match status" value="1"/>
</dbReference>
<dbReference type="SMART" id="SM01007">
    <property type="entry name" value="Aldolase_II"/>
    <property type="match status" value="1"/>
</dbReference>